<dbReference type="Gene3D" id="1.10.287.4300">
    <property type="entry name" value="Stage III sporulation protein AH-like"/>
    <property type="match status" value="1"/>
</dbReference>
<evidence type="ECO:0000256" key="2">
    <source>
        <dbReference type="SAM" id="Phobius"/>
    </source>
</evidence>
<gene>
    <name evidence="3" type="ORF">LY60_00738</name>
</gene>
<feature type="transmembrane region" description="Helical" evidence="2">
    <location>
        <begin position="7"/>
        <end position="25"/>
    </location>
</feature>
<protein>
    <submittedName>
        <fullName evidence="3">SpoIIIAH-like protein</fullName>
    </submittedName>
</protein>
<dbReference type="RefSeq" id="WP_145080127.1">
    <property type="nucleotide sequence ID" value="NZ_VLKH01000002.1"/>
</dbReference>
<sequence>MIMKKETLVFITSLAIIFIIGYVNLTMSPKDTFDADDYAQVVAPGADTLEEDIAEFVEGEENTAGEEVAEDETPVETSEGEAVKEDFETAESEDTEEESNYEILGDITDITDMNSAAASSTGILDTLSASFSSFKLNKEKKNMDVVDHLEESISNASISEDTKKQFESLLLNKNSYIEAEQNIEIMLQSKGYNETVVIVDSDTVKVVTNETIEQADATKILDVIVSETEYTPSQIKIVKFDNIDL</sequence>
<dbReference type="Pfam" id="PF12685">
    <property type="entry name" value="SpoIIIAH"/>
    <property type="match status" value="1"/>
</dbReference>
<reference evidence="3 4" key="1">
    <citation type="submission" date="2019-07" db="EMBL/GenBank/DDBJ databases">
        <title>Genomic Encyclopedia of Type Strains, Phase I: the one thousand microbial genomes (KMG-I) project.</title>
        <authorList>
            <person name="Kyrpides N."/>
        </authorList>
    </citation>
    <scope>NUCLEOTIDE SEQUENCE [LARGE SCALE GENOMIC DNA]</scope>
    <source>
        <strain evidence="3 4">DSM 13558</strain>
    </source>
</reference>
<evidence type="ECO:0000313" key="4">
    <source>
        <dbReference type="Proteomes" id="UP000315343"/>
    </source>
</evidence>
<evidence type="ECO:0000256" key="1">
    <source>
        <dbReference type="SAM" id="MobiDB-lite"/>
    </source>
</evidence>
<organism evidence="3 4">
    <name type="scientific">Sedimentibacter saalensis</name>
    <dbReference type="NCBI Taxonomy" id="130788"/>
    <lineage>
        <taxon>Bacteria</taxon>
        <taxon>Bacillati</taxon>
        <taxon>Bacillota</taxon>
        <taxon>Tissierellia</taxon>
        <taxon>Sedimentibacter</taxon>
    </lineage>
</organism>
<proteinExistence type="predicted"/>
<feature type="region of interest" description="Disordered" evidence="1">
    <location>
        <begin position="59"/>
        <end position="97"/>
    </location>
</feature>
<evidence type="ECO:0000313" key="3">
    <source>
        <dbReference type="EMBL" id="TWH82440.1"/>
    </source>
</evidence>
<dbReference type="InterPro" id="IPR038503">
    <property type="entry name" value="SpoIIIAH_sf"/>
</dbReference>
<accession>A0A562JGZ5</accession>
<name>A0A562JGZ5_9FIRM</name>
<dbReference type="InterPro" id="IPR024232">
    <property type="entry name" value="SpoIIIAH"/>
</dbReference>
<keyword evidence="2" id="KW-0472">Membrane</keyword>
<comment type="caution">
    <text evidence="3">The sequence shown here is derived from an EMBL/GenBank/DDBJ whole genome shotgun (WGS) entry which is preliminary data.</text>
</comment>
<keyword evidence="2" id="KW-0812">Transmembrane</keyword>
<keyword evidence="2" id="KW-1133">Transmembrane helix</keyword>
<dbReference type="Proteomes" id="UP000315343">
    <property type="component" value="Unassembled WGS sequence"/>
</dbReference>
<keyword evidence="4" id="KW-1185">Reference proteome</keyword>
<feature type="compositionally biased region" description="Acidic residues" evidence="1">
    <location>
        <begin position="59"/>
        <end position="74"/>
    </location>
</feature>
<dbReference type="AlphaFoldDB" id="A0A562JGZ5"/>
<dbReference type="EMBL" id="VLKH01000002">
    <property type="protein sequence ID" value="TWH82440.1"/>
    <property type="molecule type" value="Genomic_DNA"/>
</dbReference>
<feature type="compositionally biased region" description="Acidic residues" evidence="1">
    <location>
        <begin position="88"/>
        <end position="97"/>
    </location>
</feature>